<reference evidence="1" key="1">
    <citation type="submission" date="2020-10" db="EMBL/GenBank/DDBJ databases">
        <authorList>
            <person name="Castelo-Branco R."/>
            <person name="Eusebio N."/>
            <person name="Adriana R."/>
            <person name="Vieira A."/>
            <person name="Brugerolle De Fraissinette N."/>
            <person name="Rezende De Castro R."/>
            <person name="Schneider M.P."/>
            <person name="Vasconcelos V."/>
            <person name="Leao P.N."/>
        </authorList>
    </citation>
    <scope>NUCLEOTIDE SEQUENCE</scope>
    <source>
        <strain evidence="1">LEGE 04289</strain>
    </source>
</reference>
<evidence type="ECO:0000313" key="2">
    <source>
        <dbReference type="Proteomes" id="UP000597867"/>
    </source>
</evidence>
<keyword evidence="1" id="KW-0540">Nuclease</keyword>
<sequence length="154" mass="18489">MNLLYPSTDEEFHRQFVIKDIYNFRSYKYLLRKLENHGRKELVNIQEYQVEHIMPQNPHLSLEWQEDLGKKWPEIQAKYLHNIGNLTLTRYNAKLRDRSFIDQRDEKDGRFADSPLHLNRGPQHLKQWNETEIKNQAASLAEIAVKVWTFPSVK</sequence>
<evidence type="ECO:0000313" key="1">
    <source>
        <dbReference type="EMBL" id="MBE9218759.1"/>
    </source>
</evidence>
<dbReference type="Proteomes" id="UP000597867">
    <property type="component" value="Unassembled WGS sequence"/>
</dbReference>
<dbReference type="EMBL" id="JADEWF010000021">
    <property type="protein sequence ID" value="MBE9218759.1"/>
    <property type="molecule type" value="Genomic_DNA"/>
</dbReference>
<keyword evidence="2" id="KW-1185">Reference proteome</keyword>
<comment type="caution">
    <text evidence="1">The sequence shown here is derived from an EMBL/GenBank/DDBJ whole genome shotgun (WGS) entry which is preliminary data.</text>
</comment>
<organism evidence="1 2">
    <name type="scientific">Dolichospermum flos-aquae LEGE 04289</name>
    <dbReference type="NCBI Taxonomy" id="1828708"/>
    <lineage>
        <taxon>Bacteria</taxon>
        <taxon>Bacillati</taxon>
        <taxon>Cyanobacteriota</taxon>
        <taxon>Cyanophyceae</taxon>
        <taxon>Nostocales</taxon>
        <taxon>Aphanizomenonaceae</taxon>
        <taxon>Dolichospermum</taxon>
    </lineage>
</organism>
<name>A0ACC5Q1G2_DOLFA</name>
<keyword evidence="1" id="KW-0378">Hydrolase</keyword>
<proteinExistence type="predicted"/>
<protein>
    <submittedName>
        <fullName evidence="1">HNH endonuclease</fullName>
    </submittedName>
</protein>
<accession>A0ACC5Q1G2</accession>
<keyword evidence="1" id="KW-0255">Endonuclease</keyword>
<gene>
    <name evidence="1" type="ORF">IQ222_08145</name>
</gene>